<evidence type="ECO:0000256" key="1">
    <source>
        <dbReference type="SAM" id="Phobius"/>
    </source>
</evidence>
<keyword evidence="1" id="KW-0472">Membrane</keyword>
<name>A0A084W0Y3_ANOSI</name>
<sequence>MRVVQRPWHLPAASLPALTVSLGELFCYSFYAVATILLHLYAILPLIIADLNYNPLSGCRQP</sequence>
<proteinExistence type="predicted"/>
<dbReference type="EnsemblMetazoa" id="ASIC011610-RA">
    <property type="protein sequence ID" value="ASIC011610-PA"/>
    <property type="gene ID" value="ASIC011610"/>
</dbReference>
<gene>
    <name evidence="2" type="ORF">ZHAS_00011610</name>
</gene>
<keyword evidence="4" id="KW-1185">Reference proteome</keyword>
<reference evidence="2 4" key="1">
    <citation type="journal article" date="2014" name="BMC Genomics">
        <title>Genome sequence of Anopheles sinensis provides insight into genetics basis of mosquito competence for malaria parasites.</title>
        <authorList>
            <person name="Zhou D."/>
            <person name="Zhang D."/>
            <person name="Ding G."/>
            <person name="Shi L."/>
            <person name="Hou Q."/>
            <person name="Ye Y."/>
            <person name="Xu Y."/>
            <person name="Zhou H."/>
            <person name="Xiong C."/>
            <person name="Li S."/>
            <person name="Yu J."/>
            <person name="Hong S."/>
            <person name="Yu X."/>
            <person name="Zou P."/>
            <person name="Chen C."/>
            <person name="Chang X."/>
            <person name="Wang W."/>
            <person name="Lv Y."/>
            <person name="Sun Y."/>
            <person name="Ma L."/>
            <person name="Shen B."/>
            <person name="Zhu C."/>
        </authorList>
    </citation>
    <scope>NUCLEOTIDE SEQUENCE [LARGE SCALE GENOMIC DNA]</scope>
</reference>
<dbReference type="EMBL" id="ATLV01019164">
    <property type="status" value="NOT_ANNOTATED_CDS"/>
    <property type="molecule type" value="Genomic_DNA"/>
</dbReference>
<evidence type="ECO:0000313" key="2">
    <source>
        <dbReference type="EMBL" id="KFB43877.1"/>
    </source>
</evidence>
<keyword evidence="1" id="KW-1133">Transmembrane helix</keyword>
<feature type="transmembrane region" description="Helical" evidence="1">
    <location>
        <begin position="28"/>
        <end position="48"/>
    </location>
</feature>
<organism evidence="2">
    <name type="scientific">Anopheles sinensis</name>
    <name type="common">Mosquito</name>
    <dbReference type="NCBI Taxonomy" id="74873"/>
    <lineage>
        <taxon>Eukaryota</taxon>
        <taxon>Metazoa</taxon>
        <taxon>Ecdysozoa</taxon>
        <taxon>Arthropoda</taxon>
        <taxon>Hexapoda</taxon>
        <taxon>Insecta</taxon>
        <taxon>Pterygota</taxon>
        <taxon>Neoptera</taxon>
        <taxon>Endopterygota</taxon>
        <taxon>Diptera</taxon>
        <taxon>Nematocera</taxon>
        <taxon>Culicoidea</taxon>
        <taxon>Culicidae</taxon>
        <taxon>Anophelinae</taxon>
        <taxon>Anopheles</taxon>
    </lineage>
</organism>
<evidence type="ECO:0000313" key="4">
    <source>
        <dbReference type="Proteomes" id="UP000030765"/>
    </source>
</evidence>
<keyword evidence="1" id="KW-0812">Transmembrane</keyword>
<dbReference type="Proteomes" id="UP000030765">
    <property type="component" value="Unassembled WGS sequence"/>
</dbReference>
<evidence type="ECO:0000313" key="3">
    <source>
        <dbReference type="EnsemblMetazoa" id="ASIC011610-PA"/>
    </source>
</evidence>
<dbReference type="AlphaFoldDB" id="A0A084W0Y3"/>
<dbReference type="VEuPathDB" id="VectorBase:ASIC011610"/>
<dbReference type="EMBL" id="KE525263">
    <property type="protein sequence ID" value="KFB43877.1"/>
    <property type="molecule type" value="Genomic_DNA"/>
</dbReference>
<protein>
    <submittedName>
        <fullName evidence="2 3">Uncharacterized protein</fullName>
    </submittedName>
</protein>
<reference evidence="3" key="2">
    <citation type="submission" date="2020-05" db="UniProtKB">
        <authorList>
            <consortium name="EnsemblMetazoa"/>
        </authorList>
    </citation>
    <scope>IDENTIFICATION</scope>
</reference>
<accession>A0A084W0Y3</accession>